<dbReference type="Proteomes" id="UP000770717">
    <property type="component" value="Unassembled WGS sequence"/>
</dbReference>
<comment type="caution">
    <text evidence="1">The sequence shown here is derived from an EMBL/GenBank/DDBJ whole genome shotgun (WGS) entry which is preliminary data.</text>
</comment>
<dbReference type="EMBL" id="WNTK01002564">
    <property type="protein sequence ID" value="KAG9465916.1"/>
    <property type="molecule type" value="Genomic_DNA"/>
</dbReference>
<evidence type="ECO:0000313" key="1">
    <source>
        <dbReference type="EMBL" id="KAG9465916.1"/>
    </source>
</evidence>
<reference evidence="1" key="1">
    <citation type="thesis" date="2020" institute="ProQuest LLC" country="789 East Eisenhower Parkway, Ann Arbor, MI, USA">
        <title>Comparative Genomics and Chromosome Evolution.</title>
        <authorList>
            <person name="Mudd A.B."/>
        </authorList>
    </citation>
    <scope>NUCLEOTIDE SEQUENCE</scope>
    <source>
        <strain evidence="1">HN-11 Male</strain>
        <tissue evidence="1">Kidney and liver</tissue>
    </source>
</reference>
<name>A0A8J6BEV0_ELECQ</name>
<sequence length="66" mass="7745">MEFLPNSLQHLITLLEIMIGSQSLLLILHQDSLLDILLFLHLDYLLVLHQHLLLHQCLHLLEEMVI</sequence>
<proteinExistence type="predicted"/>
<evidence type="ECO:0000313" key="2">
    <source>
        <dbReference type="Proteomes" id="UP000770717"/>
    </source>
</evidence>
<accession>A0A8J6BEV0</accession>
<dbReference type="AlphaFoldDB" id="A0A8J6BEV0"/>
<keyword evidence="2" id="KW-1185">Reference proteome</keyword>
<protein>
    <submittedName>
        <fullName evidence="1">Uncharacterized protein</fullName>
    </submittedName>
</protein>
<gene>
    <name evidence="1" type="ORF">GDO78_017540</name>
</gene>
<organism evidence="1 2">
    <name type="scientific">Eleutherodactylus coqui</name>
    <name type="common">Puerto Rican coqui</name>
    <dbReference type="NCBI Taxonomy" id="57060"/>
    <lineage>
        <taxon>Eukaryota</taxon>
        <taxon>Metazoa</taxon>
        <taxon>Chordata</taxon>
        <taxon>Craniata</taxon>
        <taxon>Vertebrata</taxon>
        <taxon>Euteleostomi</taxon>
        <taxon>Amphibia</taxon>
        <taxon>Batrachia</taxon>
        <taxon>Anura</taxon>
        <taxon>Neobatrachia</taxon>
        <taxon>Hyloidea</taxon>
        <taxon>Eleutherodactylidae</taxon>
        <taxon>Eleutherodactylinae</taxon>
        <taxon>Eleutherodactylus</taxon>
        <taxon>Eleutherodactylus</taxon>
    </lineage>
</organism>